<feature type="transmembrane region" description="Helical" evidence="8">
    <location>
        <begin position="440"/>
        <end position="459"/>
    </location>
</feature>
<feature type="transmembrane region" description="Helical" evidence="8">
    <location>
        <begin position="136"/>
        <end position="157"/>
    </location>
</feature>
<keyword evidence="2" id="KW-0813">Transport</keyword>
<evidence type="ECO:0000256" key="2">
    <source>
        <dbReference type="ARBA" id="ARBA00022448"/>
    </source>
</evidence>
<dbReference type="Proteomes" id="UP001238096">
    <property type="component" value="Chromosome"/>
</dbReference>
<dbReference type="PANTHER" id="PTHR43495:SF2">
    <property type="entry name" value="D-SERINE_D-ALANINE_GLYCINE TRANSPORTER"/>
    <property type="match status" value="1"/>
</dbReference>
<accession>A0ABY9LID0</accession>
<dbReference type="PIRSF" id="PIRSF006060">
    <property type="entry name" value="AA_transporter"/>
    <property type="match status" value="1"/>
</dbReference>
<keyword evidence="11" id="KW-1185">Reference proteome</keyword>
<keyword evidence="7 8" id="KW-0472">Membrane</keyword>
<feature type="transmembrane region" description="Helical" evidence="8">
    <location>
        <begin position="350"/>
        <end position="367"/>
    </location>
</feature>
<evidence type="ECO:0000256" key="7">
    <source>
        <dbReference type="ARBA" id="ARBA00023136"/>
    </source>
</evidence>
<feature type="domain" description="Amino acid permease/ SLC12A" evidence="9">
    <location>
        <begin position="27"/>
        <end position="445"/>
    </location>
</feature>
<dbReference type="RefSeq" id="WP_018366678.1">
    <property type="nucleotide sequence ID" value="NZ_CP104407.1"/>
</dbReference>
<evidence type="ECO:0000256" key="4">
    <source>
        <dbReference type="ARBA" id="ARBA00022692"/>
    </source>
</evidence>
<proteinExistence type="predicted"/>
<feature type="transmembrane region" description="Helical" evidence="8">
    <location>
        <begin position="293"/>
        <end position="314"/>
    </location>
</feature>
<evidence type="ECO:0000313" key="10">
    <source>
        <dbReference type="EMBL" id="WMB28607.1"/>
    </source>
</evidence>
<evidence type="ECO:0000256" key="5">
    <source>
        <dbReference type="ARBA" id="ARBA00022970"/>
    </source>
</evidence>
<dbReference type="InterPro" id="IPR004840">
    <property type="entry name" value="Amino_acid_permease_CS"/>
</dbReference>
<protein>
    <submittedName>
        <fullName evidence="10">Amino acid permease</fullName>
    </submittedName>
</protein>
<dbReference type="PROSITE" id="PS00218">
    <property type="entry name" value="AMINO_ACID_PERMEASE_1"/>
    <property type="match status" value="1"/>
</dbReference>
<feature type="transmembrane region" description="Helical" evidence="8">
    <location>
        <begin position="373"/>
        <end position="394"/>
    </location>
</feature>
<dbReference type="InterPro" id="IPR004841">
    <property type="entry name" value="AA-permease/SLC12A_dom"/>
</dbReference>
<feature type="transmembrane region" description="Helical" evidence="8">
    <location>
        <begin position="415"/>
        <end position="434"/>
    </location>
</feature>
<feature type="transmembrane region" description="Helical" evidence="8">
    <location>
        <begin position="251"/>
        <end position="273"/>
    </location>
</feature>
<evidence type="ECO:0000259" key="9">
    <source>
        <dbReference type="Pfam" id="PF00324"/>
    </source>
</evidence>
<dbReference type="Gene3D" id="1.20.1740.10">
    <property type="entry name" value="Amino acid/polyamine transporter I"/>
    <property type="match status" value="1"/>
</dbReference>
<evidence type="ECO:0000256" key="8">
    <source>
        <dbReference type="SAM" id="Phobius"/>
    </source>
</evidence>
<reference evidence="11" key="1">
    <citation type="submission" date="2022-10" db="EMBL/GenBank/DDBJ databases">
        <title>Streptococcus didelphis as causative of fatal infections in opossums (Didelphis albiventris).</title>
        <authorList>
            <person name="Breyer G.M."/>
            <person name="Da Silva M.E.R.J."/>
            <person name="Siqueira F.M."/>
        </authorList>
    </citation>
    <scope>NUCLEOTIDE SEQUENCE [LARGE SCALE GENOMIC DNA]</scope>
    <source>
        <strain evidence="11">LBVP101/21</strain>
    </source>
</reference>
<comment type="subcellular location">
    <subcellularLocation>
        <location evidence="1">Cell membrane</location>
        <topology evidence="1">Multi-pass membrane protein</topology>
    </subcellularLocation>
</comment>
<evidence type="ECO:0000313" key="11">
    <source>
        <dbReference type="Proteomes" id="UP001238096"/>
    </source>
</evidence>
<keyword evidence="6 8" id="KW-1133">Transmembrane helix</keyword>
<feature type="transmembrane region" description="Helical" evidence="8">
    <location>
        <begin position="169"/>
        <end position="189"/>
    </location>
</feature>
<evidence type="ECO:0000256" key="6">
    <source>
        <dbReference type="ARBA" id="ARBA00022989"/>
    </source>
</evidence>
<organism evidence="10 11">
    <name type="scientific">Streptococcus didelphis</name>
    <dbReference type="NCBI Taxonomy" id="102886"/>
    <lineage>
        <taxon>Bacteria</taxon>
        <taxon>Bacillati</taxon>
        <taxon>Bacillota</taxon>
        <taxon>Bacilli</taxon>
        <taxon>Lactobacillales</taxon>
        <taxon>Streptococcaceae</taxon>
        <taxon>Streptococcus</taxon>
    </lineage>
</organism>
<gene>
    <name evidence="10" type="ORF">N1496_03580</name>
</gene>
<keyword evidence="4 8" id="KW-0812">Transmembrane</keyword>
<evidence type="ECO:0000256" key="1">
    <source>
        <dbReference type="ARBA" id="ARBA00004651"/>
    </source>
</evidence>
<evidence type="ECO:0000256" key="3">
    <source>
        <dbReference type="ARBA" id="ARBA00022475"/>
    </source>
</evidence>
<name>A0ABY9LID0_9STRE</name>
<feature type="transmembrane region" description="Helical" evidence="8">
    <location>
        <begin position="51"/>
        <end position="70"/>
    </location>
</feature>
<keyword evidence="5" id="KW-0029">Amino-acid transport</keyword>
<dbReference type="EMBL" id="CP110509">
    <property type="protein sequence ID" value="WMB28607.1"/>
    <property type="molecule type" value="Genomic_DNA"/>
</dbReference>
<dbReference type="PANTHER" id="PTHR43495">
    <property type="entry name" value="GABA PERMEASE"/>
    <property type="match status" value="1"/>
</dbReference>
<sequence length="465" mass="51758">MSTKKETHTSDNSELENGMVRGLQNRHVQLIAIAGTIGTGLFLGAGRAIALTGPSIILVYIITGLFMYFMMRAIGEMLYYDPDQHTFINFITKYIGPGWGYFSGLSYWISLIFIGMADITALASYVQYWFPSWHAWLIQLVFLFILASVNLIAVRIFGEAEFWFAMIKIIAIISLIVTAIFMVATGFETPEGHASLYNLSSKFSFFPNGTLNFFMGFQMVFFAYQAIEFVGITTSETANPRKVLPKAIKEIPLRIIIFYVGSLISIMAIVPWHELPVNKSPFVMVFQLLGIKWAAALINFVVLTSSASALNSVLYSTGRHLYQLANESPNKLTKKLKLNTLSKQGVPSRAIIFSALIIGISAIINILPGVSDAFTLIAASSSGVYISIYALTMIAHWKYRQSQDFMAGGYLMPKYKLLTPITLAFFAFVFVSLFLQESTYIGAIGASIWIIAFGIFCNWKFKGQS</sequence>
<feature type="transmembrane region" description="Helical" evidence="8">
    <location>
        <begin position="209"/>
        <end position="230"/>
    </location>
</feature>
<dbReference type="Pfam" id="PF00324">
    <property type="entry name" value="AA_permease"/>
    <property type="match status" value="1"/>
</dbReference>
<keyword evidence="3" id="KW-1003">Cell membrane</keyword>
<feature type="transmembrane region" description="Helical" evidence="8">
    <location>
        <begin position="28"/>
        <end position="45"/>
    </location>
</feature>